<dbReference type="PANTHER" id="PTHR33985">
    <property type="entry name" value="OS02G0491300 PROTEIN-RELATED"/>
    <property type="match status" value="1"/>
</dbReference>
<dbReference type="InterPro" id="IPR036378">
    <property type="entry name" value="FAS1_dom_sf"/>
</dbReference>
<dbReference type="GeneID" id="109018812"/>
<dbReference type="STRING" id="51240.A0A2I4HK52"/>
<evidence type="ECO:0000256" key="1">
    <source>
        <dbReference type="ARBA" id="ARBA00007843"/>
    </source>
</evidence>
<proteinExistence type="inferred from homology"/>
<gene>
    <name evidence="4" type="primary">LOC109018812</name>
</gene>
<dbReference type="Gramene" id="Jr13_04970_p1">
    <property type="protein sequence ID" value="cds.Jr13_04970_p1"/>
    <property type="gene ID" value="Jr13_04970"/>
</dbReference>
<name>A0A2I4HK52_JUGRE</name>
<feature type="region of interest" description="Disordered" evidence="2">
    <location>
        <begin position="379"/>
        <end position="402"/>
    </location>
</feature>
<dbReference type="Pfam" id="PF02469">
    <property type="entry name" value="Fasciclin"/>
    <property type="match status" value="1"/>
</dbReference>
<dbReference type="PANTHER" id="PTHR33985:SF15">
    <property type="entry name" value="FASCICLIN-LIKE ARABINOGALACTAN PROTEIN 19"/>
    <property type="match status" value="1"/>
</dbReference>
<sequence length="416" mass="45795">MGKLGSEGDLTRPSPARPGMTISSLLPTSLSPEKGRAQTVFITQKRENSRINKTRTRRIISPAQKRKITKLEKINKKSKNHDPLFFLSSSMASSSASISLKIVSLSLFILLLSLSGAVRPVNSIPEREFDSMLGALRARGYNLFSNAITTSDLHLQLLSNSLSTQIDHGNNTRPRFFTLFAPTNSALFALGMTQTASPYTDTLRLHIVPRRLTFSGLRSLASLPTLLPSRSLRVTTRPFSSRHGLRSTRLILSVNNIDVVFPGLYYGRYVAVHGLNGALSIGLQSPLPHGFRHPDHSSTRHPRRFLLPVNRTTVSPVPDVALNNRTSRMDFAEANRTAPESEGMHRYSPAETTGNLGILQPEDHIPAKHSRSIMVSLLETGNGDHGHESSSEAPSPSMDVLEDGMIMGEKPWLLDE</sequence>
<dbReference type="SMART" id="SM00554">
    <property type="entry name" value="FAS1"/>
    <property type="match status" value="1"/>
</dbReference>
<accession>A0A2I4HK52</accession>
<evidence type="ECO:0000256" key="2">
    <source>
        <dbReference type="SAM" id="MobiDB-lite"/>
    </source>
</evidence>
<evidence type="ECO:0000313" key="3">
    <source>
        <dbReference type="Proteomes" id="UP000235220"/>
    </source>
</evidence>
<keyword evidence="3" id="KW-1185">Reference proteome</keyword>
<feature type="region of interest" description="Disordered" evidence="2">
    <location>
        <begin position="1"/>
        <end position="31"/>
    </location>
</feature>
<dbReference type="Gene3D" id="2.30.180.10">
    <property type="entry name" value="FAS1 domain"/>
    <property type="match status" value="1"/>
</dbReference>
<reference evidence="4" key="1">
    <citation type="submission" date="2025-08" db="UniProtKB">
        <authorList>
            <consortium name="RefSeq"/>
        </authorList>
    </citation>
    <scope>IDENTIFICATION</scope>
    <source>
        <tissue evidence="4">Leaves</tissue>
    </source>
</reference>
<dbReference type="SUPFAM" id="SSF82153">
    <property type="entry name" value="FAS1 domain"/>
    <property type="match status" value="1"/>
</dbReference>
<dbReference type="AlphaFoldDB" id="A0A2I4HK52"/>
<dbReference type="Proteomes" id="UP000235220">
    <property type="component" value="Chromosome 13"/>
</dbReference>
<dbReference type="InterPro" id="IPR000782">
    <property type="entry name" value="FAS1_domain"/>
</dbReference>
<organism evidence="3 4">
    <name type="scientific">Juglans regia</name>
    <name type="common">English walnut</name>
    <dbReference type="NCBI Taxonomy" id="51240"/>
    <lineage>
        <taxon>Eukaryota</taxon>
        <taxon>Viridiplantae</taxon>
        <taxon>Streptophyta</taxon>
        <taxon>Embryophyta</taxon>
        <taxon>Tracheophyta</taxon>
        <taxon>Spermatophyta</taxon>
        <taxon>Magnoliopsida</taxon>
        <taxon>eudicotyledons</taxon>
        <taxon>Gunneridae</taxon>
        <taxon>Pentapetalae</taxon>
        <taxon>rosids</taxon>
        <taxon>fabids</taxon>
        <taxon>Fagales</taxon>
        <taxon>Juglandaceae</taxon>
        <taxon>Juglans</taxon>
    </lineage>
</organism>
<dbReference type="InterPro" id="IPR052806">
    <property type="entry name" value="Fasciclin-like_AGP"/>
</dbReference>
<evidence type="ECO:0000313" key="4">
    <source>
        <dbReference type="RefSeq" id="XP_018856543.2"/>
    </source>
</evidence>
<dbReference type="RefSeq" id="XP_018856543.2">
    <property type="nucleotide sequence ID" value="XM_019000998.2"/>
</dbReference>
<protein>
    <submittedName>
        <fullName evidence="4">Uncharacterized protein LOC109018812</fullName>
    </submittedName>
</protein>
<comment type="similarity">
    <text evidence="1">Belongs to the fasciclin-like AGP family.</text>
</comment>
<dbReference type="PROSITE" id="PS50213">
    <property type="entry name" value="FAS1"/>
    <property type="match status" value="1"/>
</dbReference>
<dbReference type="OrthoDB" id="1937685at2759"/>
<dbReference type="KEGG" id="jre:109018812"/>